<keyword evidence="1" id="KW-0472">Membrane</keyword>
<evidence type="ECO:0000256" key="1">
    <source>
        <dbReference type="SAM" id="Phobius"/>
    </source>
</evidence>
<keyword evidence="1" id="KW-1133">Transmembrane helix</keyword>
<protein>
    <submittedName>
        <fullName evidence="3">Uncharacterized protein</fullName>
    </submittedName>
</protein>
<dbReference type="AlphaFoldDB" id="A0A815DZ66"/>
<dbReference type="Proteomes" id="UP000663832">
    <property type="component" value="Unassembled WGS sequence"/>
</dbReference>
<evidence type="ECO:0000313" key="5">
    <source>
        <dbReference type="EMBL" id="CAF1577308.1"/>
    </source>
</evidence>
<feature type="transmembrane region" description="Helical" evidence="1">
    <location>
        <begin position="424"/>
        <end position="442"/>
    </location>
</feature>
<comment type="caution">
    <text evidence="3">The sequence shown here is derived from an EMBL/GenBank/DDBJ whole genome shotgun (WGS) entry which is preliminary data.</text>
</comment>
<dbReference type="Proteomes" id="UP000663877">
    <property type="component" value="Unassembled WGS sequence"/>
</dbReference>
<accession>A0A815DZ66</accession>
<evidence type="ECO:0000313" key="7">
    <source>
        <dbReference type="Proteomes" id="UP000663877"/>
    </source>
</evidence>
<evidence type="ECO:0000313" key="6">
    <source>
        <dbReference type="Proteomes" id="UP000663832"/>
    </source>
</evidence>
<dbReference type="EMBL" id="CAJNOI010000547">
    <property type="protein sequence ID" value="CAF1304450.1"/>
    <property type="molecule type" value="Genomic_DNA"/>
</dbReference>
<evidence type="ECO:0000313" key="3">
    <source>
        <dbReference type="EMBL" id="CAF1304642.1"/>
    </source>
</evidence>
<organism evidence="3 7">
    <name type="scientific">Adineta steineri</name>
    <dbReference type="NCBI Taxonomy" id="433720"/>
    <lineage>
        <taxon>Eukaryota</taxon>
        <taxon>Metazoa</taxon>
        <taxon>Spiralia</taxon>
        <taxon>Gnathifera</taxon>
        <taxon>Rotifera</taxon>
        <taxon>Eurotatoria</taxon>
        <taxon>Bdelloidea</taxon>
        <taxon>Adinetida</taxon>
        <taxon>Adinetidae</taxon>
        <taxon>Adineta</taxon>
    </lineage>
</organism>
<dbReference type="EMBL" id="CAJNOM010000909">
    <property type="protein sequence ID" value="CAF1577227.1"/>
    <property type="molecule type" value="Genomic_DNA"/>
</dbReference>
<keyword evidence="1" id="KW-0812">Transmembrane</keyword>
<keyword evidence="6" id="KW-1185">Reference proteome</keyword>
<dbReference type="EMBL" id="CAJNOM010000910">
    <property type="protein sequence ID" value="CAF1577308.1"/>
    <property type="molecule type" value="Genomic_DNA"/>
</dbReference>
<dbReference type="OrthoDB" id="10143402at2759"/>
<feature type="transmembrane region" description="Helical" evidence="1">
    <location>
        <begin position="348"/>
        <end position="370"/>
    </location>
</feature>
<evidence type="ECO:0000313" key="4">
    <source>
        <dbReference type="EMBL" id="CAF1577227.1"/>
    </source>
</evidence>
<proteinExistence type="predicted"/>
<gene>
    <name evidence="2" type="ORF">BJG266_LOCUS32464</name>
    <name evidence="3" type="ORF">BJG266_LOCUS32474</name>
    <name evidence="4" type="ORF">QVE165_LOCUS49556</name>
    <name evidence="5" type="ORF">QVE165_LOCUS49566</name>
</gene>
<sequence length="632" mass="72494">MKSQHRTVIASNITSIIFDQLYIDYADTLSCPCSQVTVPYGDFVNHTITFHSVCESIFVSEQWIHALYSENASRYGVQDFRTTAASQFRLMASLCSLSQDAIFQNQIDFDNDSFINSYLLREIEVQYRVNVTIQFFRSSASTQMMSFLEYITATNRANYVVSALNSNFLLIIGTYKNPPDLLSTEVPYNEHKKSINEYWDADSMGCSNTNPTTASGIFSLLQVERYYLHLEWYEPKPNSILINGFFAGCVPLDALLRSTLDCLYSTECLRLLVDKFPAITKMNINWTNSVLPLEQNDTSVNDHLHNLFIKEWSAKINHENYFNKCAPAFCTYIGDEQINFSYAATRFISLYGGLIIILRLIAPFLINVGFTLKSYSTNGNNYQVPSVMARVRKFGRFTKRLNLFKDANQRTEHTRRQQKITTHVYLASLTGSFLILIIYSSWSIEMITRTEPYPPLSTYNDLQIIYSETLKCPCSNNIIPYEKFVSLSAVLHQICLSDLVTNQWISLLKQVKTSLKSPDWRNIASSQFQLLADYCKLTNTTINDTVYRFLLQPFVASNILTESEFNKQLNATLEHFFRSTIDYFDIFLKTEQILTKVDQPFFGPITSDEPLVENHNPVLIQTQNGTTNVSIL</sequence>
<dbReference type="EMBL" id="CAJNOI010000548">
    <property type="protein sequence ID" value="CAF1304642.1"/>
    <property type="molecule type" value="Genomic_DNA"/>
</dbReference>
<reference evidence="3" key="1">
    <citation type="submission" date="2021-02" db="EMBL/GenBank/DDBJ databases">
        <authorList>
            <person name="Nowell W R."/>
        </authorList>
    </citation>
    <scope>NUCLEOTIDE SEQUENCE</scope>
</reference>
<name>A0A815DZ66_9BILA</name>
<evidence type="ECO:0000313" key="2">
    <source>
        <dbReference type="EMBL" id="CAF1304450.1"/>
    </source>
</evidence>